<dbReference type="EMBL" id="MT144913">
    <property type="protein sequence ID" value="QJI01288.1"/>
    <property type="molecule type" value="Genomic_DNA"/>
</dbReference>
<accession>A0A6M3XVS4</accession>
<evidence type="ECO:0000313" key="1">
    <source>
        <dbReference type="EMBL" id="QJI01288.1"/>
    </source>
</evidence>
<dbReference type="AlphaFoldDB" id="A0A6M3XVS4"/>
<name>A0A6M3XVS4_9ZZZZ</name>
<organism evidence="1">
    <name type="scientific">viral metagenome</name>
    <dbReference type="NCBI Taxonomy" id="1070528"/>
    <lineage>
        <taxon>unclassified sequences</taxon>
        <taxon>metagenomes</taxon>
        <taxon>organismal metagenomes</taxon>
    </lineage>
</organism>
<reference evidence="1" key="1">
    <citation type="submission" date="2020-03" db="EMBL/GenBank/DDBJ databases">
        <title>The deep terrestrial virosphere.</title>
        <authorList>
            <person name="Holmfeldt K."/>
            <person name="Nilsson E."/>
            <person name="Simone D."/>
            <person name="Lopez-Fernandez M."/>
            <person name="Wu X."/>
            <person name="de Brujin I."/>
            <person name="Lundin D."/>
            <person name="Andersson A."/>
            <person name="Bertilsson S."/>
            <person name="Dopson M."/>
        </authorList>
    </citation>
    <scope>NUCLEOTIDE SEQUENCE</scope>
    <source>
        <strain evidence="1">TM448B02461</strain>
    </source>
</reference>
<gene>
    <name evidence="1" type="ORF">TM448B02461_0002</name>
</gene>
<proteinExistence type="predicted"/>
<protein>
    <submittedName>
        <fullName evidence="1">Uncharacterized protein</fullName>
    </submittedName>
</protein>
<sequence>MAATTTAVHASANRKQITVIHQPATSATAQLVDLGQPQGASTKCLAIEGYRHFTAQVTASALTGAGVTVFGICGATAAAGTGASASTIAASHAVGTAPDAEGDSLFLECNVEQLREVLSTATHIGVWLDCANDADEIAVTFTCEDPYYPVAGLTADYTAA</sequence>